<feature type="domain" description="Secretion system C-terminal sorting" evidence="3">
    <location>
        <begin position="422"/>
        <end position="497"/>
    </location>
</feature>
<dbReference type="AlphaFoldDB" id="A0A3P3WEG4"/>
<sequence length="498" mass="56257">MIKKVLSIATLCFALSLQTQVNAQNLKSEAKFWVKGSDAKSVVNLNGNYPLSEDNQGAIMAQLGDNHSNFYIVFQSFDSHSVDLADLNMKCYQQKITTQNINPQSLDVPLMEKIQSGAILKYGFNLGNYKVTDEFMLVNNVKDRTYIYEIIYMNKEFTDIDHKYLQTYLSLKYGISLIDNNNYLSNQNVVLWDNSYAPEFNKNIIGLGKSNFYDFSKNSSTNSVDKLLSISSNTLRNEEYLLIGNNAKSNRFENKGSEMVLEKTYLAQTASGSEEVATLSFNTSLLENFDASKTVYLTINGETKIKGNVDKNAIVFNDVILNGKDLLSVSYDLSSVKADLADAWFLNDRGEITIKPEIKADKKSDYTVAWYFNDKLVSNKENLPTNKTGVYEMRVTSNNVTNSYQTNVYSKIDGKISNEITVYPNPVSAGEDFKISYNLTSESNVELYVYQMNGKLVDQRTLGRFNQNEFNYKLDTSGVYILISKIDGKANINKIIVK</sequence>
<dbReference type="RefSeq" id="WP_125018690.1">
    <property type="nucleotide sequence ID" value="NZ_RQVQ01000013.1"/>
</dbReference>
<gene>
    <name evidence="5" type="ORF">EG240_07020</name>
</gene>
<reference evidence="5 6" key="1">
    <citation type="submission" date="2018-11" db="EMBL/GenBank/DDBJ databases">
        <title>Flavobacterium sp. nov., YIM 102701-2 draft genome.</title>
        <authorList>
            <person name="Li G."/>
            <person name="Jiang Y."/>
        </authorList>
    </citation>
    <scope>NUCLEOTIDE SEQUENCE [LARGE SCALE GENOMIC DNA]</scope>
    <source>
        <strain evidence="5 6">YIM 102701-2</strain>
    </source>
</reference>
<dbReference type="EMBL" id="RQVQ01000013">
    <property type="protein sequence ID" value="RRJ90953.1"/>
    <property type="molecule type" value="Genomic_DNA"/>
</dbReference>
<accession>A0A3P3WEG4</accession>
<evidence type="ECO:0000313" key="5">
    <source>
        <dbReference type="EMBL" id="RRJ90953.1"/>
    </source>
</evidence>
<organism evidence="5 6">
    <name type="scientific">Paenimyroides tangerinum</name>
    <dbReference type="NCBI Taxonomy" id="2488728"/>
    <lineage>
        <taxon>Bacteria</taxon>
        <taxon>Pseudomonadati</taxon>
        <taxon>Bacteroidota</taxon>
        <taxon>Flavobacteriia</taxon>
        <taxon>Flavobacteriales</taxon>
        <taxon>Flavobacteriaceae</taxon>
        <taxon>Paenimyroides</taxon>
    </lineage>
</organism>
<evidence type="ECO:0000259" key="3">
    <source>
        <dbReference type="Pfam" id="PF18962"/>
    </source>
</evidence>
<protein>
    <submittedName>
        <fullName evidence="5">T9SS C-terminal target domain-containing protein</fullName>
    </submittedName>
</protein>
<evidence type="ECO:0000259" key="4">
    <source>
        <dbReference type="Pfam" id="PF26628"/>
    </source>
</evidence>
<dbReference type="Pfam" id="PF18962">
    <property type="entry name" value="Por_Secre_tail"/>
    <property type="match status" value="1"/>
</dbReference>
<feature type="signal peptide" evidence="2">
    <location>
        <begin position="1"/>
        <end position="23"/>
    </location>
</feature>
<keyword evidence="6" id="KW-1185">Reference proteome</keyword>
<evidence type="ECO:0000256" key="1">
    <source>
        <dbReference type="ARBA" id="ARBA00022729"/>
    </source>
</evidence>
<evidence type="ECO:0000256" key="2">
    <source>
        <dbReference type="SAM" id="SignalP"/>
    </source>
</evidence>
<dbReference type="InterPro" id="IPR058515">
    <property type="entry name" value="DUF8202"/>
</dbReference>
<dbReference type="OrthoDB" id="2582440at2"/>
<feature type="domain" description="DUF8202" evidence="4">
    <location>
        <begin position="163"/>
        <end position="309"/>
    </location>
</feature>
<feature type="chain" id="PRO_5018083713" evidence="2">
    <location>
        <begin position="24"/>
        <end position="498"/>
    </location>
</feature>
<evidence type="ECO:0000313" key="6">
    <source>
        <dbReference type="Proteomes" id="UP000275719"/>
    </source>
</evidence>
<name>A0A3P3WEG4_9FLAO</name>
<dbReference type="NCBIfam" id="TIGR04183">
    <property type="entry name" value="Por_Secre_tail"/>
    <property type="match status" value="1"/>
</dbReference>
<keyword evidence="1 2" id="KW-0732">Signal</keyword>
<dbReference type="InterPro" id="IPR026444">
    <property type="entry name" value="Secre_tail"/>
</dbReference>
<dbReference type="Pfam" id="PF26628">
    <property type="entry name" value="DUF8202"/>
    <property type="match status" value="1"/>
</dbReference>
<proteinExistence type="predicted"/>
<dbReference type="Proteomes" id="UP000275719">
    <property type="component" value="Unassembled WGS sequence"/>
</dbReference>
<comment type="caution">
    <text evidence="5">The sequence shown here is derived from an EMBL/GenBank/DDBJ whole genome shotgun (WGS) entry which is preliminary data.</text>
</comment>